<dbReference type="SUPFAM" id="SSF56037">
    <property type="entry name" value="PheT/TilS domain"/>
    <property type="match status" value="1"/>
</dbReference>
<dbReference type="GO" id="GO:0032267">
    <property type="term" value="F:tRNA(Ile)-lysidine synthase activity"/>
    <property type="evidence" value="ECO:0007669"/>
    <property type="project" value="UniProtKB-EC"/>
</dbReference>
<dbReference type="RefSeq" id="WP_127802618.1">
    <property type="nucleotide sequence ID" value="NZ_SACY01000001.1"/>
</dbReference>
<dbReference type="NCBIfam" id="TIGR02433">
    <property type="entry name" value="lysidine_TilS_C"/>
    <property type="match status" value="1"/>
</dbReference>
<comment type="catalytic activity">
    <reaction evidence="7 8">
        <text>cytidine(34) in tRNA(Ile2) + L-lysine + ATP = lysidine(34) in tRNA(Ile2) + AMP + diphosphate + H(+)</text>
        <dbReference type="Rhea" id="RHEA:43744"/>
        <dbReference type="Rhea" id="RHEA-COMP:10625"/>
        <dbReference type="Rhea" id="RHEA-COMP:10670"/>
        <dbReference type="ChEBI" id="CHEBI:15378"/>
        <dbReference type="ChEBI" id="CHEBI:30616"/>
        <dbReference type="ChEBI" id="CHEBI:32551"/>
        <dbReference type="ChEBI" id="CHEBI:33019"/>
        <dbReference type="ChEBI" id="CHEBI:82748"/>
        <dbReference type="ChEBI" id="CHEBI:83665"/>
        <dbReference type="ChEBI" id="CHEBI:456215"/>
        <dbReference type="EC" id="6.3.4.19"/>
    </reaction>
</comment>
<organism evidence="10 11">
    <name type="scientific">Sandaracinomonas limnophila</name>
    <dbReference type="NCBI Taxonomy" id="1862386"/>
    <lineage>
        <taxon>Bacteria</taxon>
        <taxon>Pseudomonadati</taxon>
        <taxon>Bacteroidota</taxon>
        <taxon>Cytophagia</taxon>
        <taxon>Cytophagales</taxon>
        <taxon>Flectobacillaceae</taxon>
        <taxon>Sandaracinomonas</taxon>
    </lineage>
</organism>
<dbReference type="AlphaFoldDB" id="A0A437PXU2"/>
<evidence type="ECO:0000256" key="8">
    <source>
        <dbReference type="HAMAP-Rule" id="MF_01161"/>
    </source>
</evidence>
<protein>
    <recommendedName>
        <fullName evidence="8">tRNA(Ile)-lysidine synthase</fullName>
        <ecNumber evidence="8">6.3.4.19</ecNumber>
    </recommendedName>
    <alternativeName>
        <fullName evidence="8">tRNA(Ile)-2-lysyl-cytidine synthase</fullName>
    </alternativeName>
    <alternativeName>
        <fullName evidence="8">tRNA(Ile)-lysidine synthetase</fullName>
    </alternativeName>
</protein>
<keyword evidence="4 8" id="KW-0819">tRNA processing</keyword>
<keyword evidence="6 8" id="KW-0067">ATP-binding</keyword>
<dbReference type="PANTHER" id="PTHR43033">
    <property type="entry name" value="TRNA(ILE)-LYSIDINE SYNTHASE-RELATED"/>
    <property type="match status" value="1"/>
</dbReference>
<dbReference type="PANTHER" id="PTHR43033:SF1">
    <property type="entry name" value="TRNA(ILE)-LYSIDINE SYNTHASE-RELATED"/>
    <property type="match status" value="1"/>
</dbReference>
<evidence type="ECO:0000256" key="7">
    <source>
        <dbReference type="ARBA" id="ARBA00048539"/>
    </source>
</evidence>
<evidence type="ECO:0000313" key="10">
    <source>
        <dbReference type="EMBL" id="RVU27067.1"/>
    </source>
</evidence>
<feature type="binding site" evidence="8">
    <location>
        <begin position="26"/>
        <end position="31"/>
    </location>
    <ligand>
        <name>ATP</name>
        <dbReference type="ChEBI" id="CHEBI:30616"/>
    </ligand>
</feature>
<evidence type="ECO:0000256" key="4">
    <source>
        <dbReference type="ARBA" id="ARBA00022694"/>
    </source>
</evidence>
<dbReference type="GO" id="GO:0005524">
    <property type="term" value="F:ATP binding"/>
    <property type="evidence" value="ECO:0007669"/>
    <property type="project" value="UniProtKB-UniRule"/>
</dbReference>
<evidence type="ECO:0000256" key="1">
    <source>
        <dbReference type="ARBA" id="ARBA00004496"/>
    </source>
</evidence>
<dbReference type="InterPro" id="IPR011063">
    <property type="entry name" value="TilS/TtcA_N"/>
</dbReference>
<evidence type="ECO:0000256" key="5">
    <source>
        <dbReference type="ARBA" id="ARBA00022741"/>
    </source>
</evidence>
<dbReference type="EC" id="6.3.4.19" evidence="8"/>
<keyword evidence="2 8" id="KW-0963">Cytoplasm</keyword>
<dbReference type="Pfam" id="PF11734">
    <property type="entry name" value="TilS_C"/>
    <property type="match status" value="1"/>
</dbReference>
<dbReference type="GO" id="GO:0006400">
    <property type="term" value="P:tRNA modification"/>
    <property type="evidence" value="ECO:0007669"/>
    <property type="project" value="UniProtKB-UniRule"/>
</dbReference>
<dbReference type="Pfam" id="PF01171">
    <property type="entry name" value="ATP_bind_3"/>
    <property type="match status" value="1"/>
</dbReference>
<comment type="similarity">
    <text evidence="8">Belongs to the tRNA(Ile)-lysidine synthase family.</text>
</comment>
<keyword evidence="11" id="KW-1185">Reference proteome</keyword>
<sequence>MLEDFNQFIEKHQLFTKEDKVLLAVSGGMDSMVMAKLFSLTSFSFGIAHVNFGLRGEESSADEQFVRKFAKSLKVPYHTITFETKAFAEKEKISIQQAARMLRYQWFEEIAHKENYQKIATAHHLMDSAETVILNLSRGTGIAGYHGIPISAGKIIRPLAFASQDQLFDIIVQYKMAWREDSSNQSTKYARNFIRHEIMPKLMELNPSIDQTIAENAKKIIDIENWIEAEYSEWLKNSVIPDNEESENIKDPQISSPKNKVLIAKYLAGKHFHFDQIEQIKEATKINAVGKIFESPTHVLNIDRNQWIIKLKNQQDFRPILIEEEMEEVQLSSQTINLYFEEKTEDFEIPNSPKIACLDAEKLEFPLEIRKYQEGDWFCPLGMNQKKLISDFLTDKKVPLLKKQETYVLLSKGSIVWVIGHRIDNRFKVTDKTEEVYILELIGKR</sequence>
<evidence type="ECO:0000256" key="3">
    <source>
        <dbReference type="ARBA" id="ARBA00022598"/>
    </source>
</evidence>
<dbReference type="InterPro" id="IPR012796">
    <property type="entry name" value="Lysidine-tRNA-synth_C"/>
</dbReference>
<dbReference type="InterPro" id="IPR012795">
    <property type="entry name" value="tRNA_Ile_lys_synt_N"/>
</dbReference>
<dbReference type="SMART" id="SM00977">
    <property type="entry name" value="TilS_C"/>
    <property type="match status" value="1"/>
</dbReference>
<dbReference type="CDD" id="cd01992">
    <property type="entry name" value="TilS_N"/>
    <property type="match status" value="1"/>
</dbReference>
<dbReference type="GO" id="GO:0005737">
    <property type="term" value="C:cytoplasm"/>
    <property type="evidence" value="ECO:0007669"/>
    <property type="project" value="UniProtKB-SubCell"/>
</dbReference>
<accession>A0A437PXU2</accession>
<evidence type="ECO:0000256" key="2">
    <source>
        <dbReference type="ARBA" id="ARBA00022490"/>
    </source>
</evidence>
<dbReference type="SUPFAM" id="SSF52402">
    <property type="entry name" value="Adenine nucleotide alpha hydrolases-like"/>
    <property type="match status" value="1"/>
</dbReference>
<dbReference type="InterPro" id="IPR012094">
    <property type="entry name" value="tRNA_Ile_lys_synt"/>
</dbReference>
<keyword evidence="5 8" id="KW-0547">Nucleotide-binding</keyword>
<dbReference type="OrthoDB" id="9807403at2"/>
<comment type="function">
    <text evidence="8">Ligates lysine onto the cytidine present at position 34 of the AUA codon-specific tRNA(Ile) that contains the anticodon CAU, in an ATP-dependent manner. Cytidine is converted to lysidine, thus changing the amino acid specificity of the tRNA from methionine to isoleucine.</text>
</comment>
<keyword evidence="3 8" id="KW-0436">Ligase</keyword>
<dbReference type="Gene3D" id="3.40.50.620">
    <property type="entry name" value="HUPs"/>
    <property type="match status" value="1"/>
</dbReference>
<comment type="subcellular location">
    <subcellularLocation>
        <location evidence="1 8">Cytoplasm</location>
    </subcellularLocation>
</comment>
<dbReference type="NCBIfam" id="TIGR02432">
    <property type="entry name" value="lysidine_TilS_N"/>
    <property type="match status" value="1"/>
</dbReference>
<dbReference type="Proteomes" id="UP000282832">
    <property type="component" value="Unassembled WGS sequence"/>
</dbReference>
<dbReference type="InterPro" id="IPR014729">
    <property type="entry name" value="Rossmann-like_a/b/a_fold"/>
</dbReference>
<dbReference type="EMBL" id="SACY01000001">
    <property type="protein sequence ID" value="RVU27067.1"/>
    <property type="molecule type" value="Genomic_DNA"/>
</dbReference>
<feature type="domain" description="Lysidine-tRNA(Ile) synthetase C-terminal" evidence="9">
    <location>
        <begin position="367"/>
        <end position="441"/>
    </location>
</feature>
<comment type="caution">
    <text evidence="10">The sequence shown here is derived from an EMBL/GenBank/DDBJ whole genome shotgun (WGS) entry which is preliminary data.</text>
</comment>
<evidence type="ECO:0000259" key="9">
    <source>
        <dbReference type="SMART" id="SM00977"/>
    </source>
</evidence>
<evidence type="ECO:0000256" key="6">
    <source>
        <dbReference type="ARBA" id="ARBA00022840"/>
    </source>
</evidence>
<evidence type="ECO:0000313" key="11">
    <source>
        <dbReference type="Proteomes" id="UP000282832"/>
    </source>
</evidence>
<comment type="domain">
    <text evidence="8">The N-terminal region contains the highly conserved SGGXDS motif, predicted to be a P-loop motif involved in ATP binding.</text>
</comment>
<gene>
    <name evidence="8 10" type="primary">tilS</name>
    <name evidence="10" type="ORF">EOJ36_03460</name>
</gene>
<proteinExistence type="inferred from homology"/>
<name>A0A437PXU2_9BACT</name>
<dbReference type="HAMAP" id="MF_01161">
    <property type="entry name" value="tRNA_Ile_lys_synt"/>
    <property type="match status" value="1"/>
</dbReference>
<reference evidence="10 11" key="1">
    <citation type="submission" date="2019-01" db="EMBL/GenBank/DDBJ databases">
        <authorList>
            <person name="Chen W.-M."/>
        </authorList>
    </citation>
    <scope>NUCLEOTIDE SEQUENCE [LARGE SCALE GENOMIC DNA]</scope>
    <source>
        <strain evidence="10 11">FSY-15</strain>
    </source>
</reference>